<proteinExistence type="predicted"/>
<accession>A0A382GLS3</accession>
<dbReference type="EMBL" id="UINC01056014">
    <property type="protein sequence ID" value="SVB75553.1"/>
    <property type="molecule type" value="Genomic_DNA"/>
</dbReference>
<feature type="compositionally biased region" description="Low complexity" evidence="1">
    <location>
        <begin position="25"/>
        <end position="35"/>
    </location>
</feature>
<gene>
    <name evidence="2" type="ORF">METZ01_LOCUS228407</name>
</gene>
<reference evidence="2" key="1">
    <citation type="submission" date="2018-05" db="EMBL/GenBank/DDBJ databases">
        <authorList>
            <person name="Lanie J.A."/>
            <person name="Ng W.-L."/>
            <person name="Kazmierczak K.M."/>
            <person name="Andrzejewski T.M."/>
            <person name="Davidsen T.M."/>
            <person name="Wayne K.J."/>
            <person name="Tettelin H."/>
            <person name="Glass J.I."/>
            <person name="Rusch D."/>
            <person name="Podicherti R."/>
            <person name="Tsui H.-C.T."/>
            <person name="Winkler M.E."/>
        </authorList>
    </citation>
    <scope>NUCLEOTIDE SEQUENCE</scope>
</reference>
<evidence type="ECO:0000256" key="1">
    <source>
        <dbReference type="SAM" id="MobiDB-lite"/>
    </source>
</evidence>
<feature type="non-terminal residue" evidence="2">
    <location>
        <position position="78"/>
    </location>
</feature>
<organism evidence="2">
    <name type="scientific">marine metagenome</name>
    <dbReference type="NCBI Taxonomy" id="408172"/>
    <lineage>
        <taxon>unclassified sequences</taxon>
        <taxon>metagenomes</taxon>
        <taxon>ecological metagenomes</taxon>
    </lineage>
</organism>
<evidence type="ECO:0000313" key="2">
    <source>
        <dbReference type="EMBL" id="SVB75553.1"/>
    </source>
</evidence>
<feature type="non-terminal residue" evidence="2">
    <location>
        <position position="1"/>
    </location>
</feature>
<sequence>SSRMNLPPKRRLPNKNLRRHPSKVLLPPRLPTQLPRLRRPSSRRQPTPSELVTKRRRPLILILLIPLPTTCSRVSTTS</sequence>
<feature type="region of interest" description="Disordered" evidence="1">
    <location>
        <begin position="1"/>
        <end position="51"/>
    </location>
</feature>
<protein>
    <submittedName>
        <fullName evidence="2">Uncharacterized protein</fullName>
    </submittedName>
</protein>
<feature type="compositionally biased region" description="Basic residues" evidence="1">
    <location>
        <begin position="8"/>
        <end position="22"/>
    </location>
</feature>
<name>A0A382GLS3_9ZZZZ</name>
<dbReference type="AlphaFoldDB" id="A0A382GLS3"/>